<keyword evidence="2 3" id="KW-0326">Glycosidase</keyword>
<name>A0ABX5LKP2_9BACT</name>
<comment type="caution">
    <text evidence="5">The sequence shown here is derived from an EMBL/GenBank/DDBJ whole genome shotgun (WGS) entry which is preliminary data.</text>
</comment>
<keyword evidence="6" id="KW-1185">Reference proteome</keyword>
<feature type="domain" description="Glycoside hydrolase family 5" evidence="4">
    <location>
        <begin position="1"/>
        <end position="267"/>
    </location>
</feature>
<evidence type="ECO:0000256" key="1">
    <source>
        <dbReference type="ARBA" id="ARBA00022801"/>
    </source>
</evidence>
<accession>A0ABX5LKP2</accession>
<dbReference type="GO" id="GO:0016787">
    <property type="term" value="F:hydrolase activity"/>
    <property type="evidence" value="ECO:0007669"/>
    <property type="project" value="UniProtKB-KW"/>
</dbReference>
<keyword evidence="1 3" id="KW-0378">Hydrolase</keyword>
<evidence type="ECO:0000259" key="4">
    <source>
        <dbReference type="Pfam" id="PF00150"/>
    </source>
</evidence>
<dbReference type="RefSeq" id="WP_269843929.1">
    <property type="nucleotide sequence ID" value="NZ_QGHD01000011.1"/>
</dbReference>
<dbReference type="SUPFAM" id="SSF51445">
    <property type="entry name" value="(Trans)glycosidases"/>
    <property type="match status" value="1"/>
</dbReference>
<dbReference type="InterPro" id="IPR017853">
    <property type="entry name" value="GH"/>
</dbReference>
<comment type="similarity">
    <text evidence="3">Belongs to the glycosyl hydrolase 5 (cellulase A) family.</text>
</comment>
<evidence type="ECO:0000313" key="5">
    <source>
        <dbReference type="EMBL" id="PWL01182.1"/>
    </source>
</evidence>
<evidence type="ECO:0000256" key="2">
    <source>
        <dbReference type="ARBA" id="ARBA00023295"/>
    </source>
</evidence>
<reference evidence="5 6" key="1">
    <citation type="submission" date="2018-05" db="EMBL/GenBank/DDBJ databases">
        <title>Animal gut microbial communities from fecal samples from Wisconsin, USA.</title>
        <authorList>
            <person name="Neumann A."/>
        </authorList>
    </citation>
    <scope>NUCLEOTIDE SEQUENCE [LARGE SCALE GENOMIC DNA]</scope>
    <source>
        <strain evidence="5 6">UWS4</strain>
    </source>
</reference>
<evidence type="ECO:0000256" key="3">
    <source>
        <dbReference type="RuleBase" id="RU361153"/>
    </source>
</evidence>
<proteinExistence type="inferred from homology"/>
<sequence>MYAILNIHWDGGWLENHVFDGEGYDGIASGKVSVNAAEIAAKQESYWKQIATKFNNDYDEHLIFASANEPGVNDPWLASGQYAFDDARMKVLRKYHEACLRAVRATGGNNATRTVVVQMPRTEIDMYNLLVAEYPTDPAGDGYTMAEAHFYPYQYSLMEKDESWGAQFFYWDGMNSTTDTKHNMGATVSSLGSKAHIDQQFDKLKTAFTSKNIPVVIGEMGAIKRLEEISGENLKLHLQGRAAWYGYTVKAAKENGIIPCIWDTGAEDNHNMTIIRRQTDKNPGNVGDVVDYEVLNAMRKAYGMDTLAGNSIDQFVKASLDSSDKMLKVTYTSKQSDSSEVGTIRIDLGGVDWSQYTAVSFQAKIDVKSTGPCTGTAEACNGYAWTSVSVFAMSGSSWTWNDYNIPESDVSSTWKTYVIPLNSTGLDIESKNKVNAIGINVYGAQLSGTLEMDNLLLHKADGSVDTLQNFNKKTPTIEGVATGILVPQTSAVQPRQIAANRAIRASLTLVNGKGQIVASKSFTTSAGTNSVMLETNYRGAGFVVMKLGSNRTTVPVRLQ</sequence>
<dbReference type="Proteomes" id="UP000245523">
    <property type="component" value="Unassembled WGS sequence"/>
</dbReference>
<dbReference type="Gene3D" id="3.20.20.80">
    <property type="entry name" value="Glycosidases"/>
    <property type="match status" value="1"/>
</dbReference>
<dbReference type="Pfam" id="PF00150">
    <property type="entry name" value="Cellulase"/>
    <property type="match status" value="1"/>
</dbReference>
<gene>
    <name evidence="5" type="ORF">B0H50_11156</name>
</gene>
<dbReference type="InterPro" id="IPR001547">
    <property type="entry name" value="Glyco_hydro_5"/>
</dbReference>
<organism evidence="5 6">
    <name type="scientific">Hallerella porci</name>
    <dbReference type="NCBI Taxonomy" id="1945871"/>
    <lineage>
        <taxon>Bacteria</taxon>
        <taxon>Pseudomonadati</taxon>
        <taxon>Fibrobacterota</taxon>
        <taxon>Fibrobacteria</taxon>
        <taxon>Fibrobacterales</taxon>
        <taxon>Fibrobacteraceae</taxon>
        <taxon>Hallerella</taxon>
    </lineage>
</organism>
<evidence type="ECO:0000313" key="6">
    <source>
        <dbReference type="Proteomes" id="UP000245523"/>
    </source>
</evidence>
<protein>
    <submittedName>
        <fullName evidence="5">Cellulase (Glycosyl hydrolase family 5)</fullName>
    </submittedName>
</protein>
<dbReference type="EMBL" id="QGHD01000011">
    <property type="protein sequence ID" value="PWL01182.1"/>
    <property type="molecule type" value="Genomic_DNA"/>
</dbReference>